<protein>
    <submittedName>
        <fullName evidence="3">AAA family ATPase</fullName>
    </submittedName>
</protein>
<dbReference type="GO" id="GO:0016887">
    <property type="term" value="F:ATP hydrolysis activity"/>
    <property type="evidence" value="ECO:0007669"/>
    <property type="project" value="InterPro"/>
</dbReference>
<evidence type="ECO:0000313" key="3">
    <source>
        <dbReference type="EMBL" id="AUM73995.1"/>
    </source>
</evidence>
<dbReference type="GO" id="GO:0006515">
    <property type="term" value="P:protein quality control for misfolded or incompletely synthesized proteins"/>
    <property type="evidence" value="ECO:0007669"/>
    <property type="project" value="TreeGrafter"/>
</dbReference>
<dbReference type="InterPro" id="IPR027417">
    <property type="entry name" value="P-loop_NTPase"/>
</dbReference>
<dbReference type="GO" id="GO:0004176">
    <property type="term" value="F:ATP-dependent peptidase activity"/>
    <property type="evidence" value="ECO:0007669"/>
    <property type="project" value="InterPro"/>
</dbReference>
<evidence type="ECO:0000256" key="1">
    <source>
        <dbReference type="SAM" id="MobiDB-lite"/>
    </source>
</evidence>
<dbReference type="PANTHER" id="PTHR43718">
    <property type="entry name" value="LON PROTEASE"/>
    <property type="match status" value="1"/>
</dbReference>
<feature type="domain" description="ATPase AAA-type core" evidence="2">
    <location>
        <begin position="160"/>
        <end position="303"/>
    </location>
</feature>
<dbReference type="Gene3D" id="3.40.50.300">
    <property type="entry name" value="P-loop containing nucleotide triphosphate hydrolases"/>
    <property type="match status" value="1"/>
</dbReference>
<dbReference type="AlphaFoldDB" id="A0A2K9MHH8"/>
<dbReference type="InterPro" id="IPR003959">
    <property type="entry name" value="ATPase_AAA_core"/>
</dbReference>
<sequence length="370" mass="40593">MDLFQIMHVKSPALSPDQIADRLSAFLLRLRQQKARAKAAAADLASPQHHGDGFFGQEDGDDPELSWRDGRRIQRRAKSLYDRQLARSGLAHLKREDRDRLKPLEPGVRLARIPHEHRADEWAAALHAEMPWMAPATDFAWRAMRRSARAGDRAFRLPPVILDGPPGIGKTHWAARLGQLTGTESTVVDATGEAASFSVVGCQRGWSNAQPGRLLELVLAKRVGNPVMVIDELDKVGTPTSNRGVAFSLAEALLPLFETATAAVWTCPFYRVRFDMSFVSWVLLTNDVARLPAPLLSRCSVIRLQEVGLEDLLGFAERQGVAAGLSEISIAAILEALTRSGAKGGARPSLRTVQRMLLLAADLEARPQAM</sequence>
<name>A0A2K9MHH8_9RHOB</name>
<dbReference type="Pfam" id="PF00004">
    <property type="entry name" value="AAA"/>
    <property type="match status" value="1"/>
</dbReference>
<dbReference type="GO" id="GO:0005524">
    <property type="term" value="F:ATP binding"/>
    <property type="evidence" value="ECO:0007669"/>
    <property type="project" value="InterPro"/>
</dbReference>
<dbReference type="GO" id="GO:0004252">
    <property type="term" value="F:serine-type endopeptidase activity"/>
    <property type="evidence" value="ECO:0007669"/>
    <property type="project" value="InterPro"/>
</dbReference>
<gene>
    <name evidence="3" type="ORF">CYR75_06690</name>
</gene>
<dbReference type="EMBL" id="CP025583">
    <property type="protein sequence ID" value="AUM73995.1"/>
    <property type="molecule type" value="Genomic_DNA"/>
</dbReference>
<dbReference type="OrthoDB" id="5297432at2"/>
<dbReference type="RefSeq" id="WP_101499343.1">
    <property type="nucleotide sequence ID" value="NZ_CP025583.1"/>
</dbReference>
<dbReference type="InterPro" id="IPR027065">
    <property type="entry name" value="Lon_Prtase"/>
</dbReference>
<dbReference type="SUPFAM" id="SSF52540">
    <property type="entry name" value="P-loop containing nucleoside triphosphate hydrolases"/>
    <property type="match status" value="1"/>
</dbReference>
<evidence type="ECO:0000259" key="2">
    <source>
        <dbReference type="Pfam" id="PF00004"/>
    </source>
</evidence>
<dbReference type="PANTHER" id="PTHR43718:SF2">
    <property type="entry name" value="LON PROTEASE HOMOLOG, MITOCHONDRIAL"/>
    <property type="match status" value="1"/>
</dbReference>
<organism evidence="3 4">
    <name type="scientific">Paracoccus jeotgali</name>
    <dbReference type="NCBI Taxonomy" id="2065379"/>
    <lineage>
        <taxon>Bacteria</taxon>
        <taxon>Pseudomonadati</taxon>
        <taxon>Pseudomonadota</taxon>
        <taxon>Alphaproteobacteria</taxon>
        <taxon>Rhodobacterales</taxon>
        <taxon>Paracoccaceae</taxon>
        <taxon>Paracoccus</taxon>
    </lineage>
</organism>
<proteinExistence type="predicted"/>
<evidence type="ECO:0000313" key="4">
    <source>
        <dbReference type="Proteomes" id="UP000234882"/>
    </source>
</evidence>
<accession>A0A2K9MHH8</accession>
<feature type="region of interest" description="Disordered" evidence="1">
    <location>
        <begin position="42"/>
        <end position="66"/>
    </location>
</feature>
<reference evidence="4" key="1">
    <citation type="submission" date="2017-12" db="EMBL/GenBank/DDBJ databases">
        <title>Genomic analysis of Paracoccus sp. CBA4604.</title>
        <authorList>
            <person name="Roh S.W."/>
            <person name="Kim J.Y."/>
            <person name="Kim J.S."/>
        </authorList>
    </citation>
    <scope>NUCLEOTIDE SEQUENCE [LARGE SCALE GENOMIC DNA]</scope>
    <source>
        <strain evidence="4">CBA4604</strain>
    </source>
</reference>
<dbReference type="Proteomes" id="UP000234882">
    <property type="component" value="Chromosome"/>
</dbReference>
<dbReference type="KEGG" id="paru:CYR75_06690"/>
<keyword evidence="4" id="KW-1185">Reference proteome</keyword>